<dbReference type="PANTHER" id="PTHR30069">
    <property type="entry name" value="TONB-DEPENDENT OUTER MEMBRANE RECEPTOR"/>
    <property type="match status" value="1"/>
</dbReference>
<dbReference type="GO" id="GO:0015344">
    <property type="term" value="F:siderophore uptake transmembrane transporter activity"/>
    <property type="evidence" value="ECO:0007669"/>
    <property type="project" value="TreeGrafter"/>
</dbReference>
<evidence type="ECO:0000259" key="12">
    <source>
        <dbReference type="Pfam" id="PF07715"/>
    </source>
</evidence>
<evidence type="ECO:0000259" key="11">
    <source>
        <dbReference type="Pfam" id="PF00593"/>
    </source>
</evidence>
<dbReference type="Gene3D" id="2.170.130.10">
    <property type="entry name" value="TonB-dependent receptor, plug domain"/>
    <property type="match status" value="1"/>
</dbReference>
<gene>
    <name evidence="13" type="ORF">HYN46_00870</name>
</gene>
<feature type="signal peptide" evidence="10">
    <location>
        <begin position="1"/>
        <end position="27"/>
    </location>
</feature>
<protein>
    <submittedName>
        <fullName evidence="13">TonB-dependent receptor</fullName>
    </submittedName>
</protein>
<dbReference type="InterPro" id="IPR037066">
    <property type="entry name" value="Plug_dom_sf"/>
</dbReference>
<comment type="subcellular location">
    <subcellularLocation>
        <location evidence="1 8">Cell outer membrane</location>
        <topology evidence="1 8">Multi-pass membrane protein</topology>
    </subcellularLocation>
</comment>
<evidence type="ECO:0000313" key="14">
    <source>
        <dbReference type="Proteomes" id="UP000253940"/>
    </source>
</evidence>
<keyword evidence="7 8" id="KW-0998">Cell outer membrane</keyword>
<dbReference type="PANTHER" id="PTHR30069:SF36">
    <property type="entry name" value="BLL6948 PROTEIN"/>
    <property type="match status" value="1"/>
</dbReference>
<dbReference type="Gene3D" id="2.40.170.20">
    <property type="entry name" value="TonB-dependent receptor, beta-barrel domain"/>
    <property type="match status" value="1"/>
</dbReference>
<comment type="similarity">
    <text evidence="8 9">Belongs to the TonB-dependent receptor family.</text>
</comment>
<dbReference type="Pfam" id="PF00593">
    <property type="entry name" value="TonB_dep_Rec_b-barrel"/>
    <property type="match status" value="1"/>
</dbReference>
<keyword evidence="3 8" id="KW-1134">Transmembrane beta strand</keyword>
<reference evidence="13 14" key="1">
    <citation type="submission" date="2018-07" db="EMBL/GenBank/DDBJ databases">
        <title>Genome sequencing of Moraxellaceae gen. HYN0046.</title>
        <authorList>
            <person name="Kim M."/>
            <person name="Yi H."/>
        </authorList>
    </citation>
    <scope>NUCLEOTIDE SEQUENCE [LARGE SCALE GENOMIC DNA]</scope>
    <source>
        <strain evidence="13 14">HYN0046</strain>
    </source>
</reference>
<dbReference type="InterPro" id="IPR012910">
    <property type="entry name" value="Plug_dom"/>
</dbReference>
<keyword evidence="14" id="KW-1185">Reference proteome</keyword>
<dbReference type="InterPro" id="IPR000531">
    <property type="entry name" value="Beta-barrel_TonB"/>
</dbReference>
<name>A0A345PAX7_9GAMM</name>
<feature type="domain" description="TonB-dependent receptor plug" evidence="12">
    <location>
        <begin position="62"/>
        <end position="169"/>
    </location>
</feature>
<evidence type="ECO:0000256" key="10">
    <source>
        <dbReference type="SAM" id="SignalP"/>
    </source>
</evidence>
<dbReference type="EMBL" id="CP031222">
    <property type="protein sequence ID" value="AXI04436.1"/>
    <property type="molecule type" value="Genomic_DNA"/>
</dbReference>
<sequence length="714" mass="79434">MSRFIIQSRLRSWQAFLPFCCAFHVHAGGLPLDSNQVEETSLPTITVTAPLTFNLLGVANTASQGTVTQAQLKNRPLLRPAEILETVPGLIVTQHSGDGKANQYFLRGFNLDHGTDLASFVDGVSVNMPSHAHGQGYSDLNFLIPELVNFIQYRKGPYNAADGDFASAGSVRIEQMRQLKENFVELTGGSFGYERLLAAGTTEYLGGQLLGAVDVSHSNGPWDVAENSEKQNVQLRYSRGTLNDGWSLAFSHYQSDWGSTDQVAQRAIDDGLIGRYGSLNPSDGGETKRTALTFNWADTTLTEQRKLDLFALHYKLNLFSDFTYYLNDPIHGDQFEQLDERNVFGGRYEQSFFSNLLTYPMQNKFGISARHDAISSDGLFLTENRVRYATISDDKVNETTVALYAENTLNWTPYFRSTFGLRTDFYHFDVDANIAQNSGNLNAHKTSPKIGFVFGPFGKTEYYLNYGYGFHSNDARGTTLRINPDPRDAGYLSPVNTVSPLVRTKGGELGLRTEILPHLHSTIALWQLDSDSELVFVGDAGTTEASRPSRRRGIEWTNYYQPSKAWQIDFDAAFSQAKFTDDDLVGNHIPDAIGTTSSMGIAYTPNSPWSVGLRLRYFGPRPLIEDNSVRSTASTLVNAQAGYQFSKHLSGKLEILNLFNRQVNDIEYLYNSCLRSDSATAECSASSTNREGFLDRHIHPAESRAVRASLRVSF</sequence>
<feature type="chain" id="PRO_5016632938" evidence="10">
    <location>
        <begin position="28"/>
        <end position="714"/>
    </location>
</feature>
<accession>A0A345PAX7</accession>
<evidence type="ECO:0000256" key="6">
    <source>
        <dbReference type="ARBA" id="ARBA00023136"/>
    </source>
</evidence>
<evidence type="ECO:0000313" key="13">
    <source>
        <dbReference type="EMBL" id="AXI04436.1"/>
    </source>
</evidence>
<evidence type="ECO:0000256" key="1">
    <source>
        <dbReference type="ARBA" id="ARBA00004571"/>
    </source>
</evidence>
<dbReference type="GO" id="GO:0044718">
    <property type="term" value="P:siderophore transmembrane transport"/>
    <property type="evidence" value="ECO:0007669"/>
    <property type="project" value="TreeGrafter"/>
</dbReference>
<dbReference type="KEGG" id="mbah:HYN46_00870"/>
<evidence type="ECO:0000256" key="8">
    <source>
        <dbReference type="PROSITE-ProRule" id="PRU01360"/>
    </source>
</evidence>
<evidence type="ECO:0000256" key="4">
    <source>
        <dbReference type="ARBA" id="ARBA00022692"/>
    </source>
</evidence>
<evidence type="ECO:0000256" key="7">
    <source>
        <dbReference type="ARBA" id="ARBA00023237"/>
    </source>
</evidence>
<proteinExistence type="inferred from homology"/>
<keyword evidence="4 8" id="KW-0812">Transmembrane</keyword>
<dbReference type="Proteomes" id="UP000253940">
    <property type="component" value="Chromosome"/>
</dbReference>
<keyword evidence="6 8" id="KW-0472">Membrane</keyword>
<evidence type="ECO:0000256" key="2">
    <source>
        <dbReference type="ARBA" id="ARBA00022448"/>
    </source>
</evidence>
<dbReference type="SUPFAM" id="SSF56935">
    <property type="entry name" value="Porins"/>
    <property type="match status" value="1"/>
</dbReference>
<keyword evidence="2 8" id="KW-0813">Transport</keyword>
<keyword evidence="10" id="KW-0732">Signal</keyword>
<dbReference type="GO" id="GO:0009279">
    <property type="term" value="C:cell outer membrane"/>
    <property type="evidence" value="ECO:0007669"/>
    <property type="project" value="UniProtKB-SubCell"/>
</dbReference>
<dbReference type="InterPro" id="IPR039426">
    <property type="entry name" value="TonB-dep_rcpt-like"/>
</dbReference>
<dbReference type="OrthoDB" id="127311at2"/>
<evidence type="ECO:0000256" key="3">
    <source>
        <dbReference type="ARBA" id="ARBA00022452"/>
    </source>
</evidence>
<dbReference type="PROSITE" id="PS52016">
    <property type="entry name" value="TONB_DEPENDENT_REC_3"/>
    <property type="match status" value="1"/>
</dbReference>
<evidence type="ECO:0000256" key="9">
    <source>
        <dbReference type="RuleBase" id="RU003357"/>
    </source>
</evidence>
<organism evidence="13 14">
    <name type="scientific">Aquirhabdus parva</name>
    <dbReference type="NCBI Taxonomy" id="2283318"/>
    <lineage>
        <taxon>Bacteria</taxon>
        <taxon>Pseudomonadati</taxon>
        <taxon>Pseudomonadota</taxon>
        <taxon>Gammaproteobacteria</taxon>
        <taxon>Moraxellales</taxon>
        <taxon>Moraxellaceae</taxon>
        <taxon>Aquirhabdus</taxon>
    </lineage>
</organism>
<keyword evidence="13" id="KW-0675">Receptor</keyword>
<feature type="domain" description="TonB-dependent receptor-like beta-barrel" evidence="11">
    <location>
        <begin position="234"/>
        <end position="658"/>
    </location>
</feature>
<evidence type="ECO:0000256" key="5">
    <source>
        <dbReference type="ARBA" id="ARBA00023077"/>
    </source>
</evidence>
<dbReference type="InterPro" id="IPR036942">
    <property type="entry name" value="Beta-barrel_TonB_sf"/>
</dbReference>
<dbReference type="AlphaFoldDB" id="A0A345PAX7"/>
<keyword evidence="5 9" id="KW-0798">TonB box</keyword>
<dbReference type="Pfam" id="PF07715">
    <property type="entry name" value="Plug"/>
    <property type="match status" value="1"/>
</dbReference>